<reference evidence="1 2" key="1">
    <citation type="submission" date="2019-11" db="EMBL/GenBank/DDBJ databases">
        <title>Whole genome sequence of Oryza granulata.</title>
        <authorList>
            <person name="Li W."/>
        </authorList>
    </citation>
    <scope>NUCLEOTIDE SEQUENCE [LARGE SCALE GENOMIC DNA]</scope>
    <source>
        <strain evidence="2">cv. Menghai</strain>
        <tissue evidence="1">Leaf</tissue>
    </source>
</reference>
<evidence type="ECO:0000313" key="1">
    <source>
        <dbReference type="EMBL" id="KAF0931891.1"/>
    </source>
</evidence>
<name>A0A6G1F4U2_9ORYZ</name>
<evidence type="ECO:0000313" key="2">
    <source>
        <dbReference type="Proteomes" id="UP000479710"/>
    </source>
</evidence>
<dbReference type="AlphaFoldDB" id="A0A6G1F4U2"/>
<dbReference type="Proteomes" id="UP000479710">
    <property type="component" value="Unassembled WGS sequence"/>
</dbReference>
<gene>
    <name evidence="1" type="ORF">E2562_007083</name>
</gene>
<protein>
    <submittedName>
        <fullName evidence="1">Uncharacterized protein</fullName>
    </submittedName>
</protein>
<comment type="caution">
    <text evidence="1">The sequence shown here is derived from an EMBL/GenBank/DDBJ whole genome shotgun (WGS) entry which is preliminary data.</text>
</comment>
<dbReference type="EMBL" id="SPHZ02000001">
    <property type="protein sequence ID" value="KAF0931891.1"/>
    <property type="molecule type" value="Genomic_DNA"/>
</dbReference>
<organism evidence="1 2">
    <name type="scientific">Oryza meyeriana var. granulata</name>
    <dbReference type="NCBI Taxonomy" id="110450"/>
    <lineage>
        <taxon>Eukaryota</taxon>
        <taxon>Viridiplantae</taxon>
        <taxon>Streptophyta</taxon>
        <taxon>Embryophyta</taxon>
        <taxon>Tracheophyta</taxon>
        <taxon>Spermatophyta</taxon>
        <taxon>Magnoliopsida</taxon>
        <taxon>Liliopsida</taxon>
        <taxon>Poales</taxon>
        <taxon>Poaceae</taxon>
        <taxon>BOP clade</taxon>
        <taxon>Oryzoideae</taxon>
        <taxon>Oryzeae</taxon>
        <taxon>Oryzinae</taxon>
        <taxon>Oryza</taxon>
        <taxon>Oryza meyeriana</taxon>
    </lineage>
</organism>
<proteinExistence type="predicted"/>
<sequence>MVTKTMCTMTRTMVTTTMTTMILMRCTTQRWRWICTSELGAAQAAASEPQHSSIRPKILVEI</sequence>
<keyword evidence="2" id="KW-1185">Reference proteome</keyword>
<accession>A0A6G1F4U2</accession>